<reference evidence="2" key="1">
    <citation type="submission" date="2019-12" db="EMBL/GenBank/DDBJ databases">
        <title>Endophytic bacteria associated with Panax ginseng seedlings.</title>
        <authorList>
            <person name="Park J.M."/>
            <person name="Shin R."/>
            <person name="Jo S.H."/>
        </authorList>
    </citation>
    <scope>NUCLEOTIDE SEQUENCE [LARGE SCALE GENOMIC DNA]</scope>
    <source>
        <strain evidence="2">PgKB30</strain>
    </source>
</reference>
<dbReference type="EMBL" id="CP053746">
    <property type="protein sequence ID" value="QKF52832.1"/>
    <property type="molecule type" value="Genomic_DNA"/>
</dbReference>
<dbReference type="AlphaFoldDB" id="A0A6M8MRJ9"/>
<accession>A0A6M8MRJ9</accession>
<dbReference type="KEGG" id="pgg:FX982_03824"/>
<keyword evidence="2" id="KW-1185">Reference proteome</keyword>
<name>A0A6M8MRJ9_9PSED</name>
<dbReference type="Proteomes" id="UP000501989">
    <property type="component" value="Chromosome"/>
</dbReference>
<evidence type="ECO:0000313" key="1">
    <source>
        <dbReference type="EMBL" id="QKF52832.1"/>
    </source>
</evidence>
<proteinExistence type="predicted"/>
<gene>
    <name evidence="1" type="ORF">FX982_03824</name>
</gene>
<sequence>MSFGLSFSNNQNTVVLDSEFSRLCIISNGRYSPTQESGRGSVTVFPRAVTSQEPPLVFIRPDTSGVMGAAGQMFLTGSPGNWTGFYVRTYSKKTAPPNGRYFVAAFAAQPVATYGMRLWDGQGELLYDTGTPTALFTRSFTNWTYIKTEQSATTSYSNYYRVDFEFPENEYLMINSFGMGLLAGSIVGRTLFSLWDFAGGNMWAITEAFVNPLDFHLPAVFAKMAT</sequence>
<evidence type="ECO:0000313" key="2">
    <source>
        <dbReference type="Proteomes" id="UP000501989"/>
    </source>
</evidence>
<protein>
    <submittedName>
        <fullName evidence="1">Uncharacterized protein</fullName>
    </submittedName>
</protein>
<dbReference type="RefSeq" id="WP_172612063.1">
    <property type="nucleotide sequence ID" value="NZ_CP053746.1"/>
</dbReference>
<organism evidence="1 2">
    <name type="scientific">Pseudomonas graminis</name>
    <dbReference type="NCBI Taxonomy" id="158627"/>
    <lineage>
        <taxon>Bacteria</taxon>
        <taxon>Pseudomonadati</taxon>
        <taxon>Pseudomonadota</taxon>
        <taxon>Gammaproteobacteria</taxon>
        <taxon>Pseudomonadales</taxon>
        <taxon>Pseudomonadaceae</taxon>
        <taxon>Pseudomonas</taxon>
    </lineage>
</organism>